<dbReference type="PANTHER" id="PTHR22854:SF2">
    <property type="entry name" value="INDOLE-3-GLYCEROL-PHOSPHATE SYNTHASE"/>
    <property type="match status" value="1"/>
</dbReference>
<dbReference type="GO" id="GO:0004640">
    <property type="term" value="F:phosphoribosylanthranilate isomerase activity"/>
    <property type="evidence" value="ECO:0007669"/>
    <property type="project" value="TreeGrafter"/>
</dbReference>
<comment type="pathway">
    <text evidence="2 9">Amino-acid biosynthesis; L-tryptophan biosynthesis; L-tryptophan from chorismate: step 4/5.</text>
</comment>
<dbReference type="InterPro" id="IPR013798">
    <property type="entry name" value="Indole-3-glycerol_P_synth_dom"/>
</dbReference>
<dbReference type="InterPro" id="IPR013785">
    <property type="entry name" value="Aldolase_TIM"/>
</dbReference>
<evidence type="ECO:0000256" key="2">
    <source>
        <dbReference type="ARBA" id="ARBA00004696"/>
    </source>
</evidence>
<dbReference type="UniPathway" id="UPA00035">
    <property type="reaction ID" value="UER00043"/>
</dbReference>
<dbReference type="EC" id="4.1.1.48" evidence="9"/>
<dbReference type="KEGG" id="dfo:Dform_00435"/>
<evidence type="ECO:0000256" key="5">
    <source>
        <dbReference type="ARBA" id="ARBA00022793"/>
    </source>
</evidence>
<feature type="domain" description="Indole-3-glycerol phosphate synthase" evidence="10">
    <location>
        <begin position="3"/>
        <end position="257"/>
    </location>
</feature>
<keyword evidence="12" id="KW-1185">Reference proteome</keyword>
<dbReference type="CDD" id="cd00331">
    <property type="entry name" value="IGPS"/>
    <property type="match status" value="1"/>
</dbReference>
<dbReference type="HAMAP" id="MF_00134_A">
    <property type="entry name" value="IGPS_A"/>
    <property type="match status" value="1"/>
</dbReference>
<evidence type="ECO:0000256" key="4">
    <source>
        <dbReference type="ARBA" id="ARBA00022605"/>
    </source>
</evidence>
<proteinExistence type="inferred from homology"/>
<dbReference type="HAMAP" id="MF_00134_B">
    <property type="entry name" value="IGPS_B"/>
    <property type="match status" value="1"/>
</dbReference>
<evidence type="ECO:0000256" key="1">
    <source>
        <dbReference type="ARBA" id="ARBA00001633"/>
    </source>
</evidence>
<organism evidence="11 12">
    <name type="scientific">Dehalogenimonas formicexedens</name>
    <dbReference type="NCBI Taxonomy" id="1839801"/>
    <lineage>
        <taxon>Bacteria</taxon>
        <taxon>Bacillati</taxon>
        <taxon>Chloroflexota</taxon>
        <taxon>Dehalococcoidia</taxon>
        <taxon>Dehalococcoidales</taxon>
        <taxon>Dehalococcoidaceae</taxon>
        <taxon>Dehalogenimonas</taxon>
    </lineage>
</organism>
<evidence type="ECO:0000256" key="3">
    <source>
        <dbReference type="ARBA" id="ARBA00008737"/>
    </source>
</evidence>
<dbReference type="EMBL" id="CP018258">
    <property type="protein sequence ID" value="APV43791.1"/>
    <property type="molecule type" value="Genomic_DNA"/>
</dbReference>
<evidence type="ECO:0000256" key="8">
    <source>
        <dbReference type="ARBA" id="ARBA00023239"/>
    </source>
</evidence>
<evidence type="ECO:0000259" key="10">
    <source>
        <dbReference type="Pfam" id="PF00218"/>
    </source>
</evidence>
<sequence length="259" mass="27901">MLLDEIVAATKTALTERKRRIPLTEIVRQAESCPPPLDFAGALSGNTVKIIAEVKKASPSRGVIKADFEPLKIARQYAGAGAAAVSVLTEEKYFEGSPDYLKTIANELGGNRPPLLRKDFIIDPYQVYESRVLGADAILLIVAILSPSALTSLLDLARSLGMEALVESHNEPEIQTALESGAGIIGINNRDLKTFKVDLKTAARLRPFIPNDRLVVSESGISSGKDIQYLNRLGVNAALVGEALMTAPDISLKLKELAR</sequence>
<keyword evidence="4 9" id="KW-0028">Amino-acid biosynthesis</keyword>
<evidence type="ECO:0000313" key="11">
    <source>
        <dbReference type="EMBL" id="APV43791.1"/>
    </source>
</evidence>
<dbReference type="FunFam" id="3.20.20.70:FF:000024">
    <property type="entry name" value="Indole-3-glycerol phosphate synthase"/>
    <property type="match status" value="1"/>
</dbReference>
<evidence type="ECO:0000256" key="7">
    <source>
        <dbReference type="ARBA" id="ARBA00023141"/>
    </source>
</evidence>
<dbReference type="Proteomes" id="UP000185934">
    <property type="component" value="Chromosome"/>
</dbReference>
<evidence type="ECO:0000313" key="12">
    <source>
        <dbReference type="Proteomes" id="UP000185934"/>
    </source>
</evidence>
<comment type="catalytic activity">
    <reaction evidence="1 9">
        <text>1-(2-carboxyphenylamino)-1-deoxy-D-ribulose 5-phosphate + H(+) = (1S,2R)-1-C-(indol-3-yl)glycerol 3-phosphate + CO2 + H2O</text>
        <dbReference type="Rhea" id="RHEA:23476"/>
        <dbReference type="ChEBI" id="CHEBI:15377"/>
        <dbReference type="ChEBI" id="CHEBI:15378"/>
        <dbReference type="ChEBI" id="CHEBI:16526"/>
        <dbReference type="ChEBI" id="CHEBI:58613"/>
        <dbReference type="ChEBI" id="CHEBI:58866"/>
        <dbReference type="EC" id="4.1.1.48"/>
    </reaction>
</comment>
<keyword evidence="7 9" id="KW-0057">Aromatic amino acid biosynthesis</keyword>
<dbReference type="PROSITE" id="PS00614">
    <property type="entry name" value="IGPS"/>
    <property type="match status" value="1"/>
</dbReference>
<protein>
    <recommendedName>
        <fullName evidence="9">Indole-3-glycerol phosphate synthase</fullName>
        <shortName evidence="9">IGPS</shortName>
        <ecNumber evidence="9">4.1.1.48</ecNumber>
    </recommendedName>
</protein>
<dbReference type="GO" id="GO:0004425">
    <property type="term" value="F:indole-3-glycerol-phosphate synthase activity"/>
    <property type="evidence" value="ECO:0007669"/>
    <property type="project" value="UniProtKB-UniRule"/>
</dbReference>
<dbReference type="InterPro" id="IPR045186">
    <property type="entry name" value="Indole-3-glycerol_P_synth"/>
</dbReference>
<dbReference type="STRING" id="1839801.Dform_00435"/>
<keyword evidence="5 9" id="KW-0210">Decarboxylase</keyword>
<dbReference type="NCBIfam" id="NF001377">
    <property type="entry name" value="PRK00278.2-4"/>
    <property type="match status" value="1"/>
</dbReference>
<comment type="similarity">
    <text evidence="3 9">Belongs to the TrpC family.</text>
</comment>
<gene>
    <name evidence="9 11" type="primary">trpC</name>
    <name evidence="11" type="ORF">Dform_00435</name>
</gene>
<dbReference type="InterPro" id="IPR001468">
    <property type="entry name" value="Indole-3-GlycerolPSynthase_CS"/>
</dbReference>
<evidence type="ECO:0000256" key="9">
    <source>
        <dbReference type="HAMAP-Rule" id="MF_00134"/>
    </source>
</evidence>
<dbReference type="RefSeq" id="WP_076003570.1">
    <property type="nucleotide sequence ID" value="NZ_CP018258.1"/>
</dbReference>
<evidence type="ECO:0000256" key="6">
    <source>
        <dbReference type="ARBA" id="ARBA00022822"/>
    </source>
</evidence>
<accession>A0A1P8F5N6</accession>
<dbReference type="AlphaFoldDB" id="A0A1P8F5N6"/>
<name>A0A1P8F5N6_9CHLR</name>
<dbReference type="InterPro" id="IPR011060">
    <property type="entry name" value="RibuloseP-bd_barrel"/>
</dbReference>
<keyword evidence="6 9" id="KW-0822">Tryptophan biosynthesis</keyword>
<reference evidence="12" key="1">
    <citation type="submission" date="2016-11" db="EMBL/GenBank/DDBJ databases">
        <title>Dehalogenimonas formicexedens sp. nov., a chlorinated alkane respiring bacterium isolated from contaminated groundwater.</title>
        <authorList>
            <person name="Key T.A."/>
            <person name="Bowman K.S."/>
            <person name="Lee I."/>
            <person name="Chun J."/>
            <person name="Albuquerque L."/>
            <person name="da Costa M.S."/>
            <person name="Rainey F.A."/>
            <person name="Moe W.M."/>
        </authorList>
    </citation>
    <scope>NUCLEOTIDE SEQUENCE [LARGE SCALE GENOMIC DNA]</scope>
    <source>
        <strain evidence="12">NSZ-14</strain>
    </source>
</reference>
<dbReference type="PANTHER" id="PTHR22854">
    <property type="entry name" value="TRYPTOPHAN BIOSYNTHESIS PROTEIN"/>
    <property type="match status" value="1"/>
</dbReference>
<dbReference type="GO" id="GO:0000162">
    <property type="term" value="P:L-tryptophan biosynthetic process"/>
    <property type="evidence" value="ECO:0007669"/>
    <property type="project" value="UniProtKB-UniRule"/>
</dbReference>
<dbReference type="SUPFAM" id="SSF51366">
    <property type="entry name" value="Ribulose-phoshate binding barrel"/>
    <property type="match status" value="1"/>
</dbReference>
<keyword evidence="8 9" id="KW-0456">Lyase</keyword>
<dbReference type="Pfam" id="PF00218">
    <property type="entry name" value="IGPS"/>
    <property type="match status" value="1"/>
</dbReference>
<dbReference type="Gene3D" id="3.20.20.70">
    <property type="entry name" value="Aldolase class I"/>
    <property type="match status" value="1"/>
</dbReference>